<evidence type="ECO:0000259" key="1">
    <source>
        <dbReference type="Pfam" id="PF12680"/>
    </source>
</evidence>
<dbReference type="Proteomes" id="UP000037432">
    <property type="component" value="Unassembled WGS sequence"/>
</dbReference>
<evidence type="ECO:0000313" key="3">
    <source>
        <dbReference type="Proteomes" id="UP000037432"/>
    </source>
</evidence>
<name>A0A0J7Z6U4_STRVR</name>
<sequence>MTTANLDLARAYFQAVQTGDMDALGSLLDADIVWHQPGANQFSGDHKGQGAVFQMLGGMMEASQGTFAIDKIHSLMGNGDLVAATIHFTGRRGDTSMAMDGVDLLRIQNGKITEMWLFSGDQNAEDAFWGR</sequence>
<dbReference type="Gene3D" id="3.10.450.50">
    <property type="match status" value="1"/>
</dbReference>
<dbReference type="EMBL" id="LFNT01000039">
    <property type="protein sequence ID" value="KMS71212.1"/>
    <property type="molecule type" value="Genomic_DNA"/>
</dbReference>
<dbReference type="PATRIC" id="fig|1938.3.peg.5320"/>
<organism evidence="2 3">
    <name type="scientific">Streptomyces viridochromogenes</name>
    <dbReference type="NCBI Taxonomy" id="1938"/>
    <lineage>
        <taxon>Bacteria</taxon>
        <taxon>Bacillati</taxon>
        <taxon>Actinomycetota</taxon>
        <taxon>Actinomycetes</taxon>
        <taxon>Kitasatosporales</taxon>
        <taxon>Streptomycetaceae</taxon>
        <taxon>Streptomyces</taxon>
    </lineage>
</organism>
<dbReference type="RefSeq" id="WP_048584263.1">
    <property type="nucleotide sequence ID" value="NZ_LFNT01000039.1"/>
</dbReference>
<reference evidence="2 3" key="1">
    <citation type="submission" date="2015-06" db="EMBL/GenBank/DDBJ databases">
        <authorList>
            <person name="Ju K.-S."/>
            <person name="Doroghazi J.R."/>
            <person name="Metcalf W.W."/>
        </authorList>
    </citation>
    <scope>NUCLEOTIDE SEQUENCE [LARGE SCALE GENOMIC DNA]</scope>
    <source>
        <strain evidence="2 3">NRRL 3414</strain>
    </source>
</reference>
<accession>A0A0J7Z6U4</accession>
<feature type="domain" description="SnoaL-like" evidence="1">
    <location>
        <begin position="9"/>
        <end position="115"/>
    </location>
</feature>
<comment type="caution">
    <text evidence="2">The sequence shown here is derived from an EMBL/GenBank/DDBJ whole genome shotgun (WGS) entry which is preliminary data.</text>
</comment>
<proteinExistence type="predicted"/>
<dbReference type="CDD" id="cd00531">
    <property type="entry name" value="NTF2_like"/>
    <property type="match status" value="1"/>
</dbReference>
<dbReference type="OrthoDB" id="8375282at2"/>
<dbReference type="SUPFAM" id="SSF54427">
    <property type="entry name" value="NTF2-like"/>
    <property type="match status" value="1"/>
</dbReference>
<dbReference type="GO" id="GO:0016853">
    <property type="term" value="F:isomerase activity"/>
    <property type="evidence" value="ECO:0007669"/>
    <property type="project" value="UniProtKB-KW"/>
</dbReference>
<gene>
    <name evidence="2" type="ORF">ACM01_28590</name>
</gene>
<dbReference type="Pfam" id="PF12680">
    <property type="entry name" value="SnoaL_2"/>
    <property type="match status" value="1"/>
</dbReference>
<dbReference type="InterPro" id="IPR032710">
    <property type="entry name" value="NTF2-like_dom_sf"/>
</dbReference>
<evidence type="ECO:0000313" key="2">
    <source>
        <dbReference type="EMBL" id="KMS71212.1"/>
    </source>
</evidence>
<dbReference type="InterPro" id="IPR037401">
    <property type="entry name" value="SnoaL-like"/>
</dbReference>
<keyword evidence="2" id="KW-0413">Isomerase</keyword>
<dbReference type="AlphaFoldDB" id="A0A0J7Z6U4"/>
<protein>
    <submittedName>
        <fullName evidence="2">Ketosteroid isomerase</fullName>
    </submittedName>
</protein>